<protein>
    <submittedName>
        <fullName evidence="2">Endonuclease, Uma2 family (Restriction endonuclease fold)</fullName>
    </submittedName>
</protein>
<dbReference type="RefSeq" id="WP_073248785.1">
    <property type="nucleotide sequence ID" value="NZ_FQVG01000026.1"/>
</dbReference>
<dbReference type="Pfam" id="PF05685">
    <property type="entry name" value="Uma2"/>
    <property type="match status" value="1"/>
</dbReference>
<dbReference type="InterPro" id="IPR012296">
    <property type="entry name" value="Nuclease_put_TT1808"/>
</dbReference>
<dbReference type="Gene3D" id="3.90.1570.10">
    <property type="entry name" value="tt1808, chain A"/>
    <property type="match status" value="1"/>
</dbReference>
<evidence type="ECO:0000313" key="3">
    <source>
        <dbReference type="Proteomes" id="UP000184423"/>
    </source>
</evidence>
<accession>A0A1M4XTY1</accession>
<dbReference type="Proteomes" id="UP000184423">
    <property type="component" value="Unassembled WGS sequence"/>
</dbReference>
<gene>
    <name evidence="2" type="ORF">SAMN02746091_01498</name>
</gene>
<keyword evidence="3" id="KW-1185">Reference proteome</keyword>
<dbReference type="AlphaFoldDB" id="A0A1M4XTY1"/>
<keyword evidence="2" id="KW-0255">Endonuclease</keyword>
<dbReference type="GO" id="GO:0004519">
    <property type="term" value="F:endonuclease activity"/>
    <property type="evidence" value="ECO:0007669"/>
    <property type="project" value="UniProtKB-KW"/>
</dbReference>
<keyword evidence="2" id="KW-0378">Hydrolase</keyword>
<reference evidence="3" key="1">
    <citation type="submission" date="2016-11" db="EMBL/GenBank/DDBJ databases">
        <authorList>
            <person name="Varghese N."/>
            <person name="Submissions S."/>
        </authorList>
    </citation>
    <scope>NUCLEOTIDE SEQUENCE [LARGE SCALE GENOMIC DNA]</scope>
    <source>
        <strain evidence="3">DSM 10124</strain>
    </source>
</reference>
<dbReference type="EMBL" id="FQVG01000026">
    <property type="protein sequence ID" value="SHE96905.1"/>
    <property type="molecule type" value="Genomic_DNA"/>
</dbReference>
<dbReference type="PANTHER" id="PTHR36558:SF1">
    <property type="entry name" value="RESTRICTION ENDONUCLEASE DOMAIN-CONTAINING PROTEIN-RELATED"/>
    <property type="match status" value="1"/>
</dbReference>
<evidence type="ECO:0000259" key="1">
    <source>
        <dbReference type="Pfam" id="PF05685"/>
    </source>
</evidence>
<dbReference type="InterPro" id="IPR008538">
    <property type="entry name" value="Uma2"/>
</dbReference>
<evidence type="ECO:0000313" key="2">
    <source>
        <dbReference type="EMBL" id="SHE96905.1"/>
    </source>
</evidence>
<sequence length="193" mass="22424">MVLPERLEIYTYSDYKNKEDDNRYELINGRFYAMTPAPSRIHQKIITELSRSIGNYIEGNSLSCEVYVAPFDVRLIDDGQTEDSCTNVVQPDISVICDKTKLDDKGCIGAPEFIIEVVSPSNASVDYVKKLYLYEKFNVKEYWIINPHTEHIMIYTLGENNQYSEPFIFKFTEIIRSKFLQGYEVKISDIVKK</sequence>
<proteinExistence type="predicted"/>
<dbReference type="PANTHER" id="PTHR36558">
    <property type="entry name" value="GLR1098 PROTEIN"/>
    <property type="match status" value="1"/>
</dbReference>
<feature type="domain" description="Putative restriction endonuclease" evidence="1">
    <location>
        <begin position="13"/>
        <end position="185"/>
    </location>
</feature>
<keyword evidence="2" id="KW-0540">Nuclease</keyword>
<organism evidence="2 3">
    <name type="scientific">Caloramator proteoclasticus DSM 10124</name>
    <dbReference type="NCBI Taxonomy" id="1121262"/>
    <lineage>
        <taxon>Bacteria</taxon>
        <taxon>Bacillati</taxon>
        <taxon>Bacillota</taxon>
        <taxon>Clostridia</taxon>
        <taxon>Eubacteriales</taxon>
        <taxon>Clostridiaceae</taxon>
        <taxon>Caloramator</taxon>
    </lineage>
</organism>
<name>A0A1M4XTY1_9CLOT</name>
<dbReference type="SUPFAM" id="SSF52980">
    <property type="entry name" value="Restriction endonuclease-like"/>
    <property type="match status" value="1"/>
</dbReference>
<dbReference type="CDD" id="cd06260">
    <property type="entry name" value="DUF820-like"/>
    <property type="match status" value="1"/>
</dbReference>
<dbReference type="InterPro" id="IPR011335">
    <property type="entry name" value="Restrct_endonuc-II-like"/>
</dbReference>